<sequence>MNKYTLVSGFLDRPRELIMASDHIAYENKDTVGDTFTKLLQPDIIGLKCKTEAVFWYDVRVGEKFAFALKDKHGKEIHVVIKNHFGLRKDFDALHKDIVADLKKYFLMPLARHYLDTFFEENSLTLGSLTLGPSGIQTPTLVLSWHELAIREYHSYFVLYKANDPNLHYRVGFTEWDASIMFTVVKTIIQVKASEA</sequence>
<dbReference type="AlphaFoldDB" id="A0A1M5UGN3"/>
<accession>A0A1M5UGN3</accession>
<dbReference type="STRING" id="947013.SAMN04488109_4682"/>
<dbReference type="EMBL" id="FQWQ01000003">
    <property type="protein sequence ID" value="SHH62174.1"/>
    <property type="molecule type" value="Genomic_DNA"/>
</dbReference>
<reference evidence="1 2" key="1">
    <citation type="submission" date="2016-11" db="EMBL/GenBank/DDBJ databases">
        <authorList>
            <person name="Jaros S."/>
            <person name="Januszkiewicz K."/>
            <person name="Wedrychowicz H."/>
        </authorList>
    </citation>
    <scope>NUCLEOTIDE SEQUENCE [LARGE SCALE GENOMIC DNA]</scope>
    <source>
        <strain evidence="1 2">DSM 24574</strain>
    </source>
</reference>
<evidence type="ECO:0000313" key="2">
    <source>
        <dbReference type="Proteomes" id="UP000184212"/>
    </source>
</evidence>
<protein>
    <submittedName>
        <fullName evidence="1">Uncharacterized protein</fullName>
    </submittedName>
</protein>
<dbReference type="RefSeq" id="WP_073138843.1">
    <property type="nucleotide sequence ID" value="NZ_FQWQ01000003.1"/>
</dbReference>
<proteinExistence type="predicted"/>
<dbReference type="Proteomes" id="UP000184212">
    <property type="component" value="Unassembled WGS sequence"/>
</dbReference>
<name>A0A1M5UGN3_9BACT</name>
<organism evidence="1 2">
    <name type="scientific">Chryseolinea serpens</name>
    <dbReference type="NCBI Taxonomy" id="947013"/>
    <lineage>
        <taxon>Bacteria</taxon>
        <taxon>Pseudomonadati</taxon>
        <taxon>Bacteroidota</taxon>
        <taxon>Cytophagia</taxon>
        <taxon>Cytophagales</taxon>
        <taxon>Fulvivirgaceae</taxon>
        <taxon>Chryseolinea</taxon>
    </lineage>
</organism>
<gene>
    <name evidence="1" type="ORF">SAMN04488109_4682</name>
</gene>
<evidence type="ECO:0000313" key="1">
    <source>
        <dbReference type="EMBL" id="SHH62174.1"/>
    </source>
</evidence>
<keyword evidence="2" id="KW-1185">Reference proteome</keyword>